<feature type="compositionally biased region" description="Basic and acidic residues" evidence="3">
    <location>
        <begin position="208"/>
        <end position="221"/>
    </location>
</feature>
<dbReference type="PROSITE" id="PS50119">
    <property type="entry name" value="ZF_BBOX"/>
    <property type="match status" value="1"/>
</dbReference>
<keyword evidence="1" id="KW-0862">Zinc</keyword>
<feature type="compositionally biased region" description="Polar residues" evidence="3">
    <location>
        <begin position="22"/>
        <end position="34"/>
    </location>
</feature>
<dbReference type="GO" id="GO:0008270">
    <property type="term" value="F:zinc ion binding"/>
    <property type="evidence" value="ECO:0007669"/>
    <property type="project" value="UniProtKB-KW"/>
</dbReference>
<feature type="compositionally biased region" description="Basic and acidic residues" evidence="3">
    <location>
        <begin position="304"/>
        <end position="313"/>
    </location>
</feature>
<evidence type="ECO:0000256" key="2">
    <source>
        <dbReference type="SAM" id="Coils"/>
    </source>
</evidence>
<evidence type="ECO:0000313" key="5">
    <source>
        <dbReference type="EMBL" id="CAG2187867.1"/>
    </source>
</evidence>
<feature type="compositionally biased region" description="Basic and acidic residues" evidence="3">
    <location>
        <begin position="340"/>
        <end position="353"/>
    </location>
</feature>
<reference evidence="5" key="1">
    <citation type="submission" date="2021-03" db="EMBL/GenBank/DDBJ databases">
        <authorList>
            <person name="Bekaert M."/>
        </authorList>
    </citation>
    <scope>NUCLEOTIDE SEQUENCE</scope>
</reference>
<comment type="caution">
    <text evidence="5">The sequence shown here is derived from an EMBL/GenBank/DDBJ whole genome shotgun (WGS) entry which is preliminary data.</text>
</comment>
<feature type="region of interest" description="Disordered" evidence="3">
    <location>
        <begin position="242"/>
        <end position="419"/>
    </location>
</feature>
<evidence type="ECO:0000256" key="1">
    <source>
        <dbReference type="PROSITE-ProRule" id="PRU00024"/>
    </source>
</evidence>
<feature type="coiled-coil region" evidence="2">
    <location>
        <begin position="693"/>
        <end position="720"/>
    </location>
</feature>
<dbReference type="EMBL" id="CAJPWZ010000189">
    <property type="protein sequence ID" value="CAG2187867.1"/>
    <property type="molecule type" value="Genomic_DNA"/>
</dbReference>
<feature type="compositionally biased region" description="Basic and acidic residues" evidence="3">
    <location>
        <begin position="250"/>
        <end position="262"/>
    </location>
</feature>
<dbReference type="GO" id="GO:0005654">
    <property type="term" value="C:nucleoplasm"/>
    <property type="evidence" value="ECO:0007669"/>
    <property type="project" value="TreeGrafter"/>
</dbReference>
<dbReference type="OrthoDB" id="6046813at2759"/>
<evidence type="ECO:0000313" key="6">
    <source>
        <dbReference type="Proteomes" id="UP000683360"/>
    </source>
</evidence>
<feature type="domain" description="B box-type" evidence="4">
    <location>
        <begin position="545"/>
        <end position="595"/>
    </location>
</feature>
<keyword evidence="1" id="KW-0863">Zinc-finger</keyword>
<feature type="compositionally biased region" description="Basic and acidic residues" evidence="3">
    <location>
        <begin position="410"/>
        <end position="419"/>
    </location>
</feature>
<dbReference type="AlphaFoldDB" id="A0A8S3Q1A4"/>
<evidence type="ECO:0000256" key="3">
    <source>
        <dbReference type="SAM" id="MobiDB-lite"/>
    </source>
</evidence>
<evidence type="ECO:0000259" key="4">
    <source>
        <dbReference type="PROSITE" id="PS50119"/>
    </source>
</evidence>
<dbReference type="Gene3D" id="3.30.160.60">
    <property type="entry name" value="Classic Zinc Finger"/>
    <property type="match status" value="1"/>
</dbReference>
<keyword evidence="6" id="KW-1185">Reference proteome</keyword>
<keyword evidence="2" id="KW-0175">Coiled coil</keyword>
<feature type="compositionally biased region" description="Basic and acidic residues" evidence="3">
    <location>
        <begin position="55"/>
        <end position="70"/>
    </location>
</feature>
<feature type="compositionally biased region" description="Basic and acidic residues" evidence="3">
    <location>
        <begin position="276"/>
        <end position="287"/>
    </location>
</feature>
<proteinExistence type="predicted"/>
<feature type="compositionally biased region" description="Basic and acidic residues" evidence="3">
    <location>
        <begin position="383"/>
        <end position="395"/>
    </location>
</feature>
<keyword evidence="1" id="KW-0479">Metal-binding</keyword>
<dbReference type="GO" id="GO:0061630">
    <property type="term" value="F:ubiquitin protein ligase activity"/>
    <property type="evidence" value="ECO:0007669"/>
    <property type="project" value="TreeGrafter"/>
</dbReference>
<name>A0A8S3Q1A4_MYTED</name>
<dbReference type="PANTHER" id="PTHR25462">
    <property type="entry name" value="BONUS, ISOFORM C-RELATED"/>
    <property type="match status" value="1"/>
</dbReference>
<dbReference type="PANTHER" id="PTHR25462:SF296">
    <property type="entry name" value="MEIOTIC P26, ISOFORM F"/>
    <property type="match status" value="1"/>
</dbReference>
<dbReference type="Proteomes" id="UP000683360">
    <property type="component" value="Unassembled WGS sequence"/>
</dbReference>
<protein>
    <recommendedName>
        <fullName evidence="4">B box-type domain-containing protein</fullName>
    </recommendedName>
</protein>
<feature type="compositionally biased region" description="Basic and acidic residues" evidence="3">
    <location>
        <begin position="322"/>
        <end position="331"/>
    </location>
</feature>
<sequence length="836" mass="95477">MDNHINEAVGDNCGPDPETDDNNLGYSGFTNQMRTDPVNPEDMKGPGDKNLPQVKDARRGQGHETDDKNHGCSALIKQKEVDPVFIEDMKGSGDTNLPQPLKDIGKYGTTNVKNLGCSDSTIEQKVYPGSGYRNLSHSVEDIVQDREIDDESLGCRSLTNHKNDQPGNLNDMMGSGGKNMLQPVKDNGQDHEKDDEKLGYSGFINQRRVDPVNPEDMKGSGDKNFPQVNDIGQDYETDDENLGCRSLTNHKNDDPGNLKDVKGSGGKNMPQPVKDIGQDRKTDDKYIGDNGFTNPRNLEPCNIEEMKGSDDRNLPQVTNSGQDHEKDDKNLEYSGFINQRRVDPMNSEDKKGAGDQNLSQTNDIEQDRETDDENLRCRSLTNHKNDDPCNLKDMKGSSGKKMPQPVKISGQDHEKDDKNLKYSGLTNQRRVDSMNHEDIKGSVDKNLPQAKDTFEGRAEYKSKEVENDQNLCSSLNTSEDRQMQIDWQEGIYNPMRLGNTIPVNILKNVRVNDFCHSYRSVDVLNLDVFYFYINVSQFLKIMESSKPVRCGPCKQDKVSTTADNWCYNCDERLCSTCFSHHKRRYSTGDHTTIDIQTYKKYKHHVSSVKTECDAHGEVLNKYCPSHLMPCCHECISIHHSKCAGIKSLSRVVDETKIENSKESVDKEITSILRFFNKMANEKSRNITKGEDQYESITESIRNTRREINRHLEQLEKTLCKEADTIWDREKSELKGFIGEIEEKKKEVKKMQVDLHAGTIRRSKLQSFLWIHIIEQKVHQYRQYVEDVESNKKGSQVDIQIKRNGETEKILSELKSLKNLKTLEMWKWLNRIEPREE</sequence>
<accession>A0A8S3Q1A4</accession>
<gene>
    <name evidence="5" type="ORF">MEDL_3328</name>
</gene>
<feature type="region of interest" description="Disordered" evidence="3">
    <location>
        <begin position="1"/>
        <end position="74"/>
    </location>
</feature>
<feature type="region of interest" description="Disordered" evidence="3">
    <location>
        <begin position="208"/>
        <end position="230"/>
    </location>
</feature>
<dbReference type="InterPro" id="IPR000315">
    <property type="entry name" value="Znf_B-box"/>
</dbReference>
<dbReference type="InterPro" id="IPR047153">
    <property type="entry name" value="TRIM45/56/19-like"/>
</dbReference>
<organism evidence="5 6">
    <name type="scientific">Mytilus edulis</name>
    <name type="common">Blue mussel</name>
    <dbReference type="NCBI Taxonomy" id="6550"/>
    <lineage>
        <taxon>Eukaryota</taxon>
        <taxon>Metazoa</taxon>
        <taxon>Spiralia</taxon>
        <taxon>Lophotrochozoa</taxon>
        <taxon>Mollusca</taxon>
        <taxon>Bivalvia</taxon>
        <taxon>Autobranchia</taxon>
        <taxon>Pteriomorphia</taxon>
        <taxon>Mytilida</taxon>
        <taxon>Mytiloidea</taxon>
        <taxon>Mytilidae</taxon>
        <taxon>Mytilinae</taxon>
        <taxon>Mytilus</taxon>
    </lineage>
</organism>